<dbReference type="InterPro" id="IPR011042">
    <property type="entry name" value="6-blade_b-propeller_TolB-like"/>
</dbReference>
<keyword evidence="1" id="KW-0479">Metal-binding</keyword>
<dbReference type="SUPFAM" id="SSF57845">
    <property type="entry name" value="B-box zinc-binding domain"/>
    <property type="match status" value="1"/>
</dbReference>
<reference evidence="5" key="1">
    <citation type="journal article" date="2019" name="bioRxiv">
        <title>The Genome of the Zebra Mussel, Dreissena polymorpha: A Resource for Invasive Species Research.</title>
        <authorList>
            <person name="McCartney M.A."/>
            <person name="Auch B."/>
            <person name="Kono T."/>
            <person name="Mallez S."/>
            <person name="Zhang Y."/>
            <person name="Obille A."/>
            <person name="Becker A."/>
            <person name="Abrahante J.E."/>
            <person name="Garbe J."/>
            <person name="Badalamenti J.P."/>
            <person name="Herman A."/>
            <person name="Mangelson H."/>
            <person name="Liachko I."/>
            <person name="Sullivan S."/>
            <person name="Sone E.D."/>
            <person name="Koren S."/>
            <person name="Silverstein K.A.T."/>
            <person name="Beckman K.B."/>
            <person name="Gohl D.M."/>
        </authorList>
    </citation>
    <scope>NUCLEOTIDE SEQUENCE</scope>
    <source>
        <strain evidence="5">Duluth1</strain>
        <tissue evidence="5">Whole animal</tissue>
    </source>
</reference>
<dbReference type="Gene3D" id="3.30.160.60">
    <property type="entry name" value="Classic Zinc Finger"/>
    <property type="match status" value="1"/>
</dbReference>
<gene>
    <name evidence="5" type="ORF">DPMN_184065</name>
</gene>
<feature type="domain" description="B box-type" evidence="4">
    <location>
        <begin position="16"/>
        <end position="66"/>
    </location>
</feature>
<dbReference type="PROSITE" id="PS50119">
    <property type="entry name" value="ZF_BBOX"/>
    <property type="match status" value="1"/>
</dbReference>
<dbReference type="Gene3D" id="2.120.10.30">
    <property type="entry name" value="TolB, C-terminal domain"/>
    <property type="match status" value="1"/>
</dbReference>
<dbReference type="PANTHER" id="PTHR25462">
    <property type="entry name" value="BONUS, ISOFORM C-RELATED"/>
    <property type="match status" value="1"/>
</dbReference>
<evidence type="ECO:0000256" key="3">
    <source>
        <dbReference type="SAM" id="MobiDB-lite"/>
    </source>
</evidence>
<feature type="region of interest" description="Disordered" evidence="3">
    <location>
        <begin position="307"/>
        <end position="357"/>
    </location>
</feature>
<evidence type="ECO:0000259" key="4">
    <source>
        <dbReference type="PROSITE" id="PS50119"/>
    </source>
</evidence>
<dbReference type="AlphaFoldDB" id="A0A9D4DHT0"/>
<keyword evidence="2" id="KW-0175">Coiled coil</keyword>
<dbReference type="InterPro" id="IPR047153">
    <property type="entry name" value="TRIM45/56/19-like"/>
</dbReference>
<dbReference type="GO" id="GO:0008270">
    <property type="term" value="F:zinc ion binding"/>
    <property type="evidence" value="ECO:0007669"/>
    <property type="project" value="UniProtKB-KW"/>
</dbReference>
<dbReference type="SUPFAM" id="SSF63829">
    <property type="entry name" value="Calcium-dependent phosphotriesterase"/>
    <property type="match status" value="1"/>
</dbReference>
<evidence type="ECO:0000256" key="2">
    <source>
        <dbReference type="SAM" id="Coils"/>
    </source>
</evidence>
<sequence>MTANTTKNSISVPDEYLHVLCDPCRFSGKTTVAMKYCRDCNGHLCPNCVNTHIRVSNTKNHHMSYIINKKNNFVTTALTTTTADLVYGTAAQKALEAKCVDHGKPVVSFCALHDALCCRVCIGTGHRECKLQILSEAANGSRDGKEIRGIETVIKRLQARFEDIQRDKQTNLQHLGHQNDTFSGAIKTYRRTVNNVLDKLEQNLVKKQDRHFETKVEELRGCLKTCQSAISVLNGSLNKLDIATRQGDEQQLFMTIKKVQAITKRYEKIYADVDKLPRNYAFHFIPELSIEKFLKGVSELGKIKDESTTSNGLNAVPKTKGKRSPNDSGSDEKLMASVDLKSRQRSPRKTESPVKQLLKQPLGTDEFSVRLPSDKKTCSITGSAFLPDDKLVVADATNKKIKLFSADLKSIAHLETQTAPRDVTTMSNTEIACTLPNDRTVQVIHVGKTMTVSKSFKLDVECYGICYHDNAFYITSGWSTDKEVQIMDTEGVVQQKLRPEKGILRCPLYVTVDGKLDHIYVSDYETGIVGMDMLGKVTFK</sequence>
<name>A0A9D4DHT0_DREPO</name>
<keyword evidence="6" id="KW-1185">Reference proteome</keyword>
<evidence type="ECO:0000313" key="6">
    <source>
        <dbReference type="Proteomes" id="UP000828390"/>
    </source>
</evidence>
<dbReference type="Proteomes" id="UP000828390">
    <property type="component" value="Unassembled WGS sequence"/>
</dbReference>
<reference evidence="5" key="2">
    <citation type="submission" date="2020-11" db="EMBL/GenBank/DDBJ databases">
        <authorList>
            <person name="McCartney M.A."/>
            <person name="Auch B."/>
            <person name="Kono T."/>
            <person name="Mallez S."/>
            <person name="Becker A."/>
            <person name="Gohl D.M."/>
            <person name="Silverstein K.A.T."/>
            <person name="Koren S."/>
            <person name="Bechman K.B."/>
            <person name="Herman A."/>
            <person name="Abrahante J.E."/>
            <person name="Garbe J."/>
        </authorList>
    </citation>
    <scope>NUCLEOTIDE SEQUENCE</scope>
    <source>
        <strain evidence="5">Duluth1</strain>
        <tissue evidence="5">Whole animal</tissue>
    </source>
</reference>
<organism evidence="5 6">
    <name type="scientific">Dreissena polymorpha</name>
    <name type="common">Zebra mussel</name>
    <name type="synonym">Mytilus polymorpha</name>
    <dbReference type="NCBI Taxonomy" id="45954"/>
    <lineage>
        <taxon>Eukaryota</taxon>
        <taxon>Metazoa</taxon>
        <taxon>Spiralia</taxon>
        <taxon>Lophotrochozoa</taxon>
        <taxon>Mollusca</taxon>
        <taxon>Bivalvia</taxon>
        <taxon>Autobranchia</taxon>
        <taxon>Heteroconchia</taxon>
        <taxon>Euheterodonta</taxon>
        <taxon>Imparidentia</taxon>
        <taxon>Neoheterodontei</taxon>
        <taxon>Myida</taxon>
        <taxon>Dreissenoidea</taxon>
        <taxon>Dreissenidae</taxon>
        <taxon>Dreissena</taxon>
    </lineage>
</organism>
<evidence type="ECO:0000256" key="1">
    <source>
        <dbReference type="PROSITE-ProRule" id="PRU00024"/>
    </source>
</evidence>
<dbReference type="EMBL" id="JAIWYP010000010">
    <property type="protein sequence ID" value="KAH3749564.1"/>
    <property type="molecule type" value="Genomic_DNA"/>
</dbReference>
<keyword evidence="1" id="KW-0863">Zinc-finger</keyword>
<dbReference type="PANTHER" id="PTHR25462:SF296">
    <property type="entry name" value="MEIOTIC P26, ISOFORM F"/>
    <property type="match status" value="1"/>
</dbReference>
<feature type="coiled-coil region" evidence="2">
    <location>
        <begin position="147"/>
        <end position="217"/>
    </location>
</feature>
<evidence type="ECO:0000313" key="5">
    <source>
        <dbReference type="EMBL" id="KAH3749564.1"/>
    </source>
</evidence>
<protein>
    <recommendedName>
        <fullName evidence="4">B box-type domain-containing protein</fullName>
    </recommendedName>
</protein>
<dbReference type="InterPro" id="IPR000315">
    <property type="entry name" value="Znf_B-box"/>
</dbReference>
<keyword evidence="1" id="KW-0862">Zinc</keyword>
<comment type="caution">
    <text evidence="5">The sequence shown here is derived from an EMBL/GenBank/DDBJ whole genome shotgun (WGS) entry which is preliminary data.</text>
</comment>
<proteinExistence type="predicted"/>
<accession>A0A9D4DHT0</accession>